<dbReference type="PROSITE" id="PS50110">
    <property type="entry name" value="RESPONSE_REGULATORY"/>
    <property type="match status" value="1"/>
</dbReference>
<keyword evidence="4" id="KW-0805">Transcription regulation</keyword>
<evidence type="ECO:0000256" key="1">
    <source>
        <dbReference type="ARBA" id="ARBA00018672"/>
    </source>
</evidence>
<accession>A0A1S8T8S9</accession>
<dbReference type="PANTHER" id="PTHR48111">
    <property type="entry name" value="REGULATOR OF RPOS"/>
    <property type="match status" value="1"/>
</dbReference>
<dbReference type="SUPFAM" id="SSF46894">
    <property type="entry name" value="C-terminal effector domain of the bipartite response regulators"/>
    <property type="match status" value="1"/>
</dbReference>
<dbReference type="Gene3D" id="6.10.250.690">
    <property type="match status" value="1"/>
</dbReference>
<evidence type="ECO:0000256" key="5">
    <source>
        <dbReference type="ARBA" id="ARBA00023125"/>
    </source>
</evidence>
<dbReference type="Proteomes" id="UP000190890">
    <property type="component" value="Unassembled WGS sequence"/>
</dbReference>
<dbReference type="FunFam" id="1.10.10.10:FF:000018">
    <property type="entry name" value="DNA-binding response regulator ResD"/>
    <property type="match status" value="1"/>
</dbReference>
<evidence type="ECO:0000259" key="11">
    <source>
        <dbReference type="PROSITE" id="PS51755"/>
    </source>
</evidence>
<dbReference type="InterPro" id="IPR039420">
    <property type="entry name" value="WalR-like"/>
</dbReference>
<feature type="DNA-binding region" description="OmpR/PhoB-type" evidence="9">
    <location>
        <begin position="148"/>
        <end position="247"/>
    </location>
</feature>
<evidence type="ECO:0000256" key="3">
    <source>
        <dbReference type="ARBA" id="ARBA00023012"/>
    </source>
</evidence>
<dbReference type="SMART" id="SM00862">
    <property type="entry name" value="Trans_reg_C"/>
    <property type="match status" value="1"/>
</dbReference>
<dbReference type="Gene3D" id="3.40.50.2300">
    <property type="match status" value="1"/>
</dbReference>
<dbReference type="GO" id="GO:0006355">
    <property type="term" value="P:regulation of DNA-templated transcription"/>
    <property type="evidence" value="ECO:0007669"/>
    <property type="project" value="InterPro"/>
</dbReference>
<dbReference type="InterPro" id="IPR036388">
    <property type="entry name" value="WH-like_DNA-bd_sf"/>
</dbReference>
<evidence type="ECO:0000256" key="9">
    <source>
        <dbReference type="PROSITE-ProRule" id="PRU01091"/>
    </source>
</evidence>
<evidence type="ECO:0000313" key="13">
    <source>
        <dbReference type="Proteomes" id="UP000190890"/>
    </source>
</evidence>
<dbReference type="FunFam" id="3.40.50.2300:FF:000001">
    <property type="entry name" value="DNA-binding response regulator PhoB"/>
    <property type="match status" value="1"/>
</dbReference>
<dbReference type="InterPro" id="IPR001867">
    <property type="entry name" value="OmpR/PhoB-type_DNA-bd"/>
</dbReference>
<dbReference type="InterPro" id="IPR011006">
    <property type="entry name" value="CheY-like_superfamily"/>
</dbReference>
<dbReference type="AlphaFoldDB" id="A0A1S8T8S9"/>
<evidence type="ECO:0000256" key="2">
    <source>
        <dbReference type="ARBA" id="ARBA00022553"/>
    </source>
</evidence>
<organism evidence="12 13">
    <name type="scientific">Clostridium puniceum</name>
    <dbReference type="NCBI Taxonomy" id="29367"/>
    <lineage>
        <taxon>Bacteria</taxon>
        <taxon>Bacillati</taxon>
        <taxon>Bacillota</taxon>
        <taxon>Clostridia</taxon>
        <taxon>Eubacteriales</taxon>
        <taxon>Clostridiaceae</taxon>
        <taxon>Clostridium</taxon>
    </lineage>
</organism>
<dbReference type="SMART" id="SM00448">
    <property type="entry name" value="REC"/>
    <property type="match status" value="1"/>
</dbReference>
<comment type="caution">
    <text evidence="12">The sequence shown here is derived from an EMBL/GenBank/DDBJ whole genome shotgun (WGS) entry which is preliminary data.</text>
</comment>
<dbReference type="CDD" id="cd00383">
    <property type="entry name" value="trans_reg_C"/>
    <property type="match status" value="1"/>
</dbReference>
<evidence type="ECO:0000259" key="10">
    <source>
        <dbReference type="PROSITE" id="PS50110"/>
    </source>
</evidence>
<evidence type="ECO:0000256" key="8">
    <source>
        <dbReference type="PROSITE-ProRule" id="PRU00169"/>
    </source>
</evidence>
<feature type="modified residue" description="4-aspartylphosphate" evidence="8">
    <location>
        <position position="70"/>
    </location>
</feature>
<sequence length="249" mass="28775">MEECLHLLFYVKGENTMAKEKILIVDDEEHIIELLKFNLLNAGYEVLTANDGIDAVRIAKAEKPSLLLLDLMLPGIDGFDVCKEIKRNNEMKNTSIVMLTAKGEELDKILGLELGADDYITKPFSVRELLARVKAVLRRTNSFNDAEEEIYDSQNLKVDFERHEVSVNGEKVDLTLKEFELLQILIKNKGKILKRETLLDKIWGYEYIGETRTVDVHIRYLRKKIEEDDKNPRFIETIRGVGYRFNPAE</sequence>
<dbReference type="GO" id="GO:0032993">
    <property type="term" value="C:protein-DNA complex"/>
    <property type="evidence" value="ECO:0007669"/>
    <property type="project" value="TreeGrafter"/>
</dbReference>
<dbReference type="PANTHER" id="PTHR48111:SF73">
    <property type="entry name" value="ALKALINE PHOSPHATASE SYNTHESIS TRANSCRIPTIONAL REGULATORY PROTEIN PHOP"/>
    <property type="match status" value="1"/>
</dbReference>
<comment type="function">
    <text evidence="7">May play the central regulatory role in sporulation. It may be an element of the effector pathway responsible for the activation of sporulation genes in response to nutritional stress. Spo0A may act in concert with spo0H (a sigma factor) to control the expression of some genes that are critical to the sporulation process.</text>
</comment>
<feature type="domain" description="OmpR/PhoB-type" evidence="11">
    <location>
        <begin position="148"/>
        <end position="247"/>
    </location>
</feature>
<keyword evidence="6" id="KW-0804">Transcription</keyword>
<dbReference type="SUPFAM" id="SSF52172">
    <property type="entry name" value="CheY-like"/>
    <property type="match status" value="1"/>
</dbReference>
<dbReference type="GO" id="GO:0000976">
    <property type="term" value="F:transcription cis-regulatory region binding"/>
    <property type="evidence" value="ECO:0007669"/>
    <property type="project" value="TreeGrafter"/>
</dbReference>
<dbReference type="InterPro" id="IPR001789">
    <property type="entry name" value="Sig_transdc_resp-reg_receiver"/>
</dbReference>
<gene>
    <name evidence="12" type="primary">phoP_4</name>
    <name evidence="12" type="ORF">CLPUN_41270</name>
</gene>
<evidence type="ECO:0000313" key="12">
    <source>
        <dbReference type="EMBL" id="OOM74153.1"/>
    </source>
</evidence>
<dbReference type="GO" id="GO:0005829">
    <property type="term" value="C:cytosol"/>
    <property type="evidence" value="ECO:0007669"/>
    <property type="project" value="TreeGrafter"/>
</dbReference>
<evidence type="ECO:0000256" key="4">
    <source>
        <dbReference type="ARBA" id="ARBA00023015"/>
    </source>
</evidence>
<dbReference type="Pfam" id="PF00072">
    <property type="entry name" value="Response_reg"/>
    <property type="match status" value="1"/>
</dbReference>
<dbReference type="Gene3D" id="1.10.10.10">
    <property type="entry name" value="Winged helix-like DNA-binding domain superfamily/Winged helix DNA-binding domain"/>
    <property type="match status" value="1"/>
</dbReference>
<name>A0A1S8T8S9_9CLOT</name>
<dbReference type="Pfam" id="PF00486">
    <property type="entry name" value="Trans_reg_C"/>
    <property type="match status" value="1"/>
</dbReference>
<protein>
    <recommendedName>
        <fullName evidence="1">Stage 0 sporulation protein A homolog</fullName>
    </recommendedName>
</protein>
<keyword evidence="5 9" id="KW-0238">DNA-binding</keyword>
<evidence type="ECO:0000256" key="7">
    <source>
        <dbReference type="ARBA" id="ARBA00024867"/>
    </source>
</evidence>
<keyword evidence="13" id="KW-1185">Reference proteome</keyword>
<feature type="domain" description="Response regulatory" evidence="10">
    <location>
        <begin position="21"/>
        <end position="137"/>
    </location>
</feature>
<keyword evidence="2 8" id="KW-0597">Phosphoprotein</keyword>
<evidence type="ECO:0000256" key="6">
    <source>
        <dbReference type="ARBA" id="ARBA00023163"/>
    </source>
</evidence>
<dbReference type="PROSITE" id="PS51755">
    <property type="entry name" value="OMPR_PHOB"/>
    <property type="match status" value="1"/>
</dbReference>
<dbReference type="GO" id="GO:0000156">
    <property type="term" value="F:phosphorelay response regulator activity"/>
    <property type="evidence" value="ECO:0007669"/>
    <property type="project" value="TreeGrafter"/>
</dbReference>
<proteinExistence type="predicted"/>
<reference evidence="12 13" key="1">
    <citation type="submission" date="2016-05" db="EMBL/GenBank/DDBJ databases">
        <title>Microbial solvent formation.</title>
        <authorList>
            <person name="Poehlein A."/>
            <person name="Montoya Solano J.D."/>
            <person name="Flitsch S."/>
            <person name="Krabben P."/>
            <person name="Duerre P."/>
            <person name="Daniel R."/>
        </authorList>
    </citation>
    <scope>NUCLEOTIDE SEQUENCE [LARGE SCALE GENOMIC DNA]</scope>
    <source>
        <strain evidence="12 13">DSM 2619</strain>
    </source>
</reference>
<dbReference type="InterPro" id="IPR016032">
    <property type="entry name" value="Sig_transdc_resp-reg_C-effctor"/>
</dbReference>
<dbReference type="EMBL" id="LZZM01000203">
    <property type="protein sequence ID" value="OOM74153.1"/>
    <property type="molecule type" value="Genomic_DNA"/>
</dbReference>
<keyword evidence="3" id="KW-0902">Two-component regulatory system</keyword>
<dbReference type="STRING" id="29367.CLPUN_41270"/>